<dbReference type="Pfam" id="PF10217">
    <property type="entry name" value="DUF2039"/>
    <property type="match status" value="1"/>
</dbReference>
<evidence type="ECO:0000313" key="2">
    <source>
        <dbReference type="EnsemblMetazoa" id="PPAI009782-PA"/>
    </source>
</evidence>
<dbReference type="KEGG" id="ppap:129806173"/>
<feature type="compositionally biased region" description="Low complexity" evidence="1">
    <location>
        <begin position="216"/>
        <end position="229"/>
    </location>
</feature>
<evidence type="ECO:0000256" key="1">
    <source>
        <dbReference type="SAM" id="MobiDB-lite"/>
    </source>
</evidence>
<evidence type="ECO:0000313" key="3">
    <source>
        <dbReference type="Proteomes" id="UP000092462"/>
    </source>
</evidence>
<organism evidence="2 3">
    <name type="scientific">Phlebotomus papatasi</name>
    <name type="common">Sandfly</name>
    <dbReference type="NCBI Taxonomy" id="29031"/>
    <lineage>
        <taxon>Eukaryota</taxon>
        <taxon>Metazoa</taxon>
        <taxon>Ecdysozoa</taxon>
        <taxon>Arthropoda</taxon>
        <taxon>Hexapoda</taxon>
        <taxon>Insecta</taxon>
        <taxon>Pterygota</taxon>
        <taxon>Neoptera</taxon>
        <taxon>Endopterygota</taxon>
        <taxon>Diptera</taxon>
        <taxon>Nematocera</taxon>
        <taxon>Psychodoidea</taxon>
        <taxon>Psychodidae</taxon>
        <taxon>Phlebotomus</taxon>
        <taxon>Phlebotomus</taxon>
    </lineage>
</organism>
<dbReference type="PANTHER" id="PTHR22876">
    <property type="entry name" value="ZGC:101016"/>
    <property type="match status" value="1"/>
</dbReference>
<dbReference type="EMBL" id="AJVK01007280">
    <property type="status" value="NOT_ANNOTATED_CDS"/>
    <property type="molecule type" value="Genomic_DNA"/>
</dbReference>
<feature type="region of interest" description="Disordered" evidence="1">
    <location>
        <begin position="145"/>
        <end position="236"/>
    </location>
</feature>
<accession>A0A1B0EZF7</accession>
<feature type="compositionally biased region" description="Basic and acidic residues" evidence="1">
    <location>
        <begin position="186"/>
        <end position="196"/>
    </location>
</feature>
<proteinExistence type="predicted"/>
<name>A0A1B0EZF7_PHLPP</name>
<protein>
    <submittedName>
        <fullName evidence="2">Uncharacterized protein</fullName>
    </submittedName>
</protein>
<dbReference type="Proteomes" id="UP000092462">
    <property type="component" value="Unassembled WGS sequence"/>
</dbReference>
<reference evidence="2" key="1">
    <citation type="submission" date="2022-08" db="UniProtKB">
        <authorList>
            <consortium name="EnsemblMetazoa"/>
        </authorList>
    </citation>
    <scope>IDENTIFICATION</scope>
    <source>
        <strain evidence="2">Israel</strain>
    </source>
</reference>
<dbReference type="InterPro" id="IPR019351">
    <property type="entry name" value="DUF2039"/>
</dbReference>
<sequence length="236" mass="27270">MSTRRGATTRTRPQKHKNHTAFRNDLHDKNLPKTKFINSIQVSEVCERCRGVIEWKIKYKKYKPLSQPKTCIKCGNRTVKAAYHVMCRECALTLKVCAKCNKSPEDGGILPPVPTPQERMKLDTEMQQMIKRLPERKRRTFLRFMNKGKKTEKEEANEENPSVDQEDSDQPVQSTSTKDPPPAIPHTRDELLEKIRSLNLVSDEDSGSDSDDKSFDSNISYYSQSTSSNFEYEMHR</sequence>
<keyword evidence="3" id="KW-1185">Reference proteome</keyword>
<dbReference type="EnsemblMetazoa" id="PPAI009782-RA">
    <property type="protein sequence ID" value="PPAI009782-PA"/>
    <property type="gene ID" value="PPAI009782"/>
</dbReference>
<dbReference type="GeneID" id="129806173"/>
<dbReference type="AlphaFoldDB" id="A0A1B0EZF7"/>
<dbReference type="RefSeq" id="XP_055710542.1">
    <property type="nucleotide sequence ID" value="XM_055854567.1"/>
</dbReference>
<dbReference type="VEuPathDB" id="VectorBase:PPAPM1_002232"/>
<dbReference type="PANTHER" id="PTHR22876:SF5">
    <property type="entry name" value="CHROMOSOME 9 OPEN READING FRAME 85"/>
    <property type="match status" value="1"/>
</dbReference>
<dbReference type="VEuPathDB" id="VectorBase:PPAI009782"/>